<dbReference type="GO" id="GO:0043022">
    <property type="term" value="F:ribosome binding"/>
    <property type="evidence" value="ECO:0007669"/>
    <property type="project" value="TreeGrafter"/>
</dbReference>
<accession>A0A7R9D335</accession>
<protein>
    <submittedName>
        <fullName evidence="1">Uncharacterized protein</fullName>
    </submittedName>
</protein>
<gene>
    <name evidence="1" type="ORF">TPSB3V08_LOCUS5314</name>
</gene>
<reference evidence="1" key="1">
    <citation type="submission" date="2020-11" db="EMBL/GenBank/DDBJ databases">
        <authorList>
            <person name="Tran Van P."/>
        </authorList>
    </citation>
    <scope>NUCLEOTIDE SEQUENCE</scope>
</reference>
<evidence type="ECO:0000313" key="1">
    <source>
        <dbReference type="EMBL" id="CAD7406175.1"/>
    </source>
</evidence>
<dbReference type="EMBL" id="OD002812">
    <property type="protein sequence ID" value="CAD7406175.1"/>
    <property type="molecule type" value="Genomic_DNA"/>
</dbReference>
<sequence length="367" mass="41516">MAASVCVNKLQGSLWLKVSRSSNCLLLDSSIFNFNQIFRKIFIKTAISRFNTLPYYLQTNITTEGFLASNYKRKSSFPNVFYAGSELKHSHSNIHSVNSGKDSRLDGSSLVRTTLDIITRCFSDGREPGNKPFRLMDFPEIVWPSVVKTLRNWILARLIITPYFDNEFNLHEFAEGSKQAVEVVSGYLSNGKYEALQGLVTDETLQEVKSNIAEFSMQQRLELALSKEDIYFSFPYQIGVMFNDNDQQRFVEITMCYHVLKGLKELREQGITPPINMGVLPEYRDKLQICNYRFVREFTKGNSITPMVPEGCRAAAILHLDSEGSPTTIHLSCFQGGRITRASPVFLRTLSRTGIQFPGLVLAPPGT</sequence>
<proteinExistence type="predicted"/>
<dbReference type="GO" id="GO:0032979">
    <property type="term" value="P:protein insertion into mitochondrial inner membrane from matrix"/>
    <property type="evidence" value="ECO:0007669"/>
    <property type="project" value="TreeGrafter"/>
</dbReference>
<dbReference type="PANTHER" id="PTHR13333:SF5">
    <property type="entry name" value="M-AAA PROTEASE-INTERACTING PROTEIN 1, MITOCHONDRIAL"/>
    <property type="match status" value="1"/>
</dbReference>
<dbReference type="PANTHER" id="PTHR13333">
    <property type="entry name" value="M-AAA PROTEASE-INTERACTING PROTEIN 1, MITOCHONDRIAL"/>
    <property type="match status" value="1"/>
</dbReference>
<organism evidence="1">
    <name type="scientific">Timema poppense</name>
    <name type="common">Walking stick</name>
    <dbReference type="NCBI Taxonomy" id="170557"/>
    <lineage>
        <taxon>Eukaryota</taxon>
        <taxon>Metazoa</taxon>
        <taxon>Ecdysozoa</taxon>
        <taxon>Arthropoda</taxon>
        <taxon>Hexapoda</taxon>
        <taxon>Insecta</taxon>
        <taxon>Pterygota</taxon>
        <taxon>Neoptera</taxon>
        <taxon>Polyneoptera</taxon>
        <taxon>Phasmatodea</taxon>
        <taxon>Timematodea</taxon>
        <taxon>Timematoidea</taxon>
        <taxon>Timematidae</taxon>
        <taxon>Timema</taxon>
    </lineage>
</organism>
<dbReference type="AlphaFoldDB" id="A0A7R9D335"/>
<dbReference type="GO" id="GO:0005743">
    <property type="term" value="C:mitochondrial inner membrane"/>
    <property type="evidence" value="ECO:0007669"/>
    <property type="project" value="TreeGrafter"/>
</dbReference>
<name>A0A7R9D335_TIMPO</name>